<accession>A0A9W6NPQ3</accession>
<feature type="transmembrane region" description="Helical" evidence="1">
    <location>
        <begin position="145"/>
        <end position="163"/>
    </location>
</feature>
<dbReference type="EMBL" id="BSFP01000043">
    <property type="protein sequence ID" value="GLL04302.1"/>
    <property type="molecule type" value="Genomic_DNA"/>
</dbReference>
<keyword evidence="1" id="KW-0812">Transmembrane</keyword>
<feature type="transmembrane region" description="Helical" evidence="1">
    <location>
        <begin position="100"/>
        <end position="133"/>
    </location>
</feature>
<dbReference type="Proteomes" id="UP001143480">
    <property type="component" value="Unassembled WGS sequence"/>
</dbReference>
<evidence type="ECO:0000313" key="2">
    <source>
        <dbReference type="EMBL" id="GLL04302.1"/>
    </source>
</evidence>
<evidence type="ECO:0000313" key="3">
    <source>
        <dbReference type="Proteomes" id="UP001143480"/>
    </source>
</evidence>
<reference evidence="2" key="2">
    <citation type="submission" date="2023-01" db="EMBL/GenBank/DDBJ databases">
        <authorList>
            <person name="Sun Q."/>
            <person name="Evtushenko L."/>
        </authorList>
    </citation>
    <scope>NUCLEOTIDE SEQUENCE</scope>
    <source>
        <strain evidence="2">VKM Ac-1321</strain>
    </source>
</reference>
<reference evidence="2" key="1">
    <citation type="journal article" date="2014" name="Int. J. Syst. Evol. Microbiol.">
        <title>Complete genome sequence of Corynebacterium casei LMG S-19264T (=DSM 44701T), isolated from a smear-ripened cheese.</title>
        <authorList>
            <consortium name="US DOE Joint Genome Institute (JGI-PGF)"/>
            <person name="Walter F."/>
            <person name="Albersmeier A."/>
            <person name="Kalinowski J."/>
            <person name="Ruckert C."/>
        </authorList>
    </citation>
    <scope>NUCLEOTIDE SEQUENCE</scope>
    <source>
        <strain evidence="2">VKM Ac-1321</strain>
    </source>
</reference>
<name>A0A9W6NPQ3_9ACTN</name>
<sequence>MGSSHAVSGAAGWLAGCAVLAAAGHPVAVPVIIVGAVVAAGSALVPDCDHPSSSVAHTFGPVSKWACRRIGRMCAVLHARTRTALDVRDLDGHRTLTHTVLFALVTGGLIALGGLLGGLVFAGVVMFATTGLAVRALWPRRKRGALGATLAGVLAAAALLTFAPTGGWWWLGVPVAFGCLAHIGGDMLTNTGVPALFPLMLRGRRWLRLRAPRPLRFGTGGRAEHLVRWLMLAAGGVAAGWLLQVAAQM</sequence>
<gene>
    <name evidence="2" type="ORF">GCM10017581_060490</name>
</gene>
<dbReference type="AlphaFoldDB" id="A0A9W6NPQ3"/>
<protein>
    <submittedName>
        <fullName evidence="2">Membrane protein</fullName>
    </submittedName>
</protein>
<dbReference type="Pfam" id="PF04307">
    <property type="entry name" value="YdjM"/>
    <property type="match status" value="1"/>
</dbReference>
<comment type="caution">
    <text evidence="2">The sequence shown here is derived from an EMBL/GenBank/DDBJ whole genome shotgun (WGS) entry which is preliminary data.</text>
</comment>
<dbReference type="InterPro" id="IPR007404">
    <property type="entry name" value="YdjM-like"/>
</dbReference>
<keyword evidence="1" id="KW-1133">Transmembrane helix</keyword>
<feature type="transmembrane region" description="Helical" evidence="1">
    <location>
        <begin position="226"/>
        <end position="247"/>
    </location>
</feature>
<organism evidence="2 3">
    <name type="scientific">Dactylosporangium matsuzakiense</name>
    <dbReference type="NCBI Taxonomy" id="53360"/>
    <lineage>
        <taxon>Bacteria</taxon>
        <taxon>Bacillati</taxon>
        <taxon>Actinomycetota</taxon>
        <taxon>Actinomycetes</taxon>
        <taxon>Micromonosporales</taxon>
        <taxon>Micromonosporaceae</taxon>
        <taxon>Dactylosporangium</taxon>
    </lineage>
</organism>
<proteinExistence type="predicted"/>
<evidence type="ECO:0000256" key="1">
    <source>
        <dbReference type="SAM" id="Phobius"/>
    </source>
</evidence>
<dbReference type="RefSeq" id="WP_261964670.1">
    <property type="nucleotide sequence ID" value="NZ_BAAAXA010000001.1"/>
</dbReference>
<keyword evidence="3" id="KW-1185">Reference proteome</keyword>
<keyword evidence="1" id="KW-0472">Membrane</keyword>
<feature type="transmembrane region" description="Helical" evidence="1">
    <location>
        <begin position="175"/>
        <end position="201"/>
    </location>
</feature>